<feature type="domain" description="RCK C-terminal" evidence="2">
    <location>
        <begin position="138"/>
        <end position="221"/>
    </location>
</feature>
<accession>A0A0U2YW72</accession>
<dbReference type="STRING" id="200991.AUC31_11655"/>
<dbReference type="SUPFAM" id="SSF116726">
    <property type="entry name" value="TrkA C-terminal domain-like"/>
    <property type="match status" value="1"/>
</dbReference>
<dbReference type="GO" id="GO:0006813">
    <property type="term" value="P:potassium ion transport"/>
    <property type="evidence" value="ECO:0007669"/>
    <property type="project" value="InterPro"/>
</dbReference>
<keyword evidence="4" id="KW-1185">Reference proteome</keyword>
<dbReference type="RefSeq" id="WP_058382509.1">
    <property type="nucleotide sequence ID" value="NZ_CP013659.2"/>
</dbReference>
<dbReference type="KEGG" id="prt:AUC31_11655"/>
<protein>
    <submittedName>
        <fullName evidence="3">Potassium transporter Trk</fullName>
    </submittedName>
</protein>
<evidence type="ECO:0000313" key="3">
    <source>
        <dbReference type="EMBL" id="ALS75806.1"/>
    </source>
</evidence>
<dbReference type="SUPFAM" id="SSF51735">
    <property type="entry name" value="NAD(P)-binding Rossmann-fold domains"/>
    <property type="match status" value="1"/>
</dbReference>
<dbReference type="InterPro" id="IPR003148">
    <property type="entry name" value="RCK_N"/>
</dbReference>
<evidence type="ECO:0000313" key="4">
    <source>
        <dbReference type="Proteomes" id="UP000067683"/>
    </source>
</evidence>
<evidence type="ECO:0000259" key="2">
    <source>
        <dbReference type="PROSITE" id="PS51202"/>
    </source>
</evidence>
<dbReference type="Pfam" id="PF02080">
    <property type="entry name" value="TrkA_C"/>
    <property type="match status" value="1"/>
</dbReference>
<dbReference type="PROSITE" id="PS51202">
    <property type="entry name" value="RCK_C"/>
    <property type="match status" value="1"/>
</dbReference>
<dbReference type="InterPro" id="IPR036721">
    <property type="entry name" value="RCK_C_sf"/>
</dbReference>
<dbReference type="Gene3D" id="3.30.70.1450">
    <property type="entry name" value="Regulator of K+ conductance, C-terminal domain"/>
    <property type="match status" value="1"/>
</dbReference>
<dbReference type="InterPro" id="IPR006037">
    <property type="entry name" value="RCK_C"/>
</dbReference>
<organism evidence="3 4">
    <name type="scientific">Planococcus rifietoensis</name>
    <dbReference type="NCBI Taxonomy" id="200991"/>
    <lineage>
        <taxon>Bacteria</taxon>
        <taxon>Bacillati</taxon>
        <taxon>Bacillota</taxon>
        <taxon>Bacilli</taxon>
        <taxon>Bacillales</taxon>
        <taxon>Caryophanaceae</taxon>
        <taxon>Planococcus</taxon>
    </lineage>
</organism>
<dbReference type="AlphaFoldDB" id="A0A0U2YW72"/>
<dbReference type="Pfam" id="PF02254">
    <property type="entry name" value="TrkA_N"/>
    <property type="match status" value="1"/>
</dbReference>
<dbReference type="PANTHER" id="PTHR43833:SF7">
    <property type="entry name" value="KTR SYSTEM POTASSIUM UPTAKE PROTEIN C"/>
    <property type="match status" value="1"/>
</dbReference>
<dbReference type="Proteomes" id="UP000067683">
    <property type="component" value="Chromosome"/>
</dbReference>
<dbReference type="PROSITE" id="PS51201">
    <property type="entry name" value="RCK_N"/>
    <property type="match status" value="1"/>
</dbReference>
<name>A0A0U2YW72_9BACL</name>
<dbReference type="InterPro" id="IPR036291">
    <property type="entry name" value="NAD(P)-bd_dom_sf"/>
</dbReference>
<dbReference type="GO" id="GO:0008324">
    <property type="term" value="F:monoatomic cation transmembrane transporter activity"/>
    <property type="evidence" value="ECO:0007669"/>
    <property type="project" value="InterPro"/>
</dbReference>
<dbReference type="Gene3D" id="3.40.50.720">
    <property type="entry name" value="NAD(P)-binding Rossmann-like Domain"/>
    <property type="match status" value="1"/>
</dbReference>
<gene>
    <name evidence="3" type="ORF">AUC31_11655</name>
</gene>
<feature type="domain" description="RCK N-terminal" evidence="1">
    <location>
        <begin position="5"/>
        <end position="121"/>
    </location>
</feature>
<reference evidence="3" key="1">
    <citation type="submission" date="2016-01" db="EMBL/GenBank/DDBJ databases">
        <title>Complete genome of Planococcus rifietoensis type strain M8.</title>
        <authorList>
            <person name="See-Too W.S."/>
        </authorList>
    </citation>
    <scope>NUCLEOTIDE SEQUENCE [LARGE SCALE GENOMIC DNA]</scope>
    <source>
        <strain evidence="3">M8</strain>
    </source>
</reference>
<dbReference type="EMBL" id="CP013659">
    <property type="protein sequence ID" value="ALS75806.1"/>
    <property type="molecule type" value="Genomic_DNA"/>
</dbReference>
<dbReference type="InterPro" id="IPR050721">
    <property type="entry name" value="Trk_Ktr_HKT_K-transport"/>
</dbReference>
<dbReference type="OrthoDB" id="9776294at2"/>
<evidence type="ECO:0000259" key="1">
    <source>
        <dbReference type="PROSITE" id="PS51201"/>
    </source>
</evidence>
<sequence length="221" mass="24599">MRWNKKQFAVIGLGRFGGSICKELHQMGHDVLAIDRDEKKVLEFAAFSSHALQLDSTNESALKRSGITNFENVIVAIGEDIQSSILTTLVLKDLQIPKVYVKAQNHYHQKVLMKIGVEQVVQPEIEMGKKMAEHLGSQKIIDSIDLSADYSITELMATPKVNRKSLNDLKIRLKFGVTVLAIKRGEKLNVSPLPDDILQAGDVLTVLGTKKDIHQFDRAGL</sequence>
<dbReference type="PANTHER" id="PTHR43833">
    <property type="entry name" value="POTASSIUM CHANNEL PROTEIN 2-RELATED-RELATED"/>
    <property type="match status" value="1"/>
</dbReference>
<proteinExistence type="predicted"/>